<evidence type="ECO:0000259" key="1">
    <source>
        <dbReference type="PROSITE" id="PS50011"/>
    </source>
</evidence>
<dbReference type="GeneID" id="4620867"/>
<dbReference type="eggNOG" id="KOG0590">
    <property type="taxonomic scope" value="Eukaryota"/>
</dbReference>
<name>Q758D1_EREGS</name>
<gene>
    <name evidence="2" type="ORF">AGOS_AEL179W</name>
</gene>
<sequence length="289" mass="33559">MELRVWKLWRRWERRQEVGRGTTCYVEVWQRKGVTCAVKRVRGDDPSEHHNREVRAMLTKEYNILRSLHSVHVVAVVEQRLSKGWILLEYVPFCVQKVMRMDLAPGAEERRCLLGQLVEGVAYLHSSGVVHRDLKLDNMMLAPDCHTLKLIDFGHAVKLQAGKTKCYGIGGTEPLIAPEALNQLSYEGYPVDMWSIGIIMYMLFNDIADLRYPWRIARSSDEAFLAYEEEGLLHISTEEHLCRRFLTPDPALRITAAEAVEIPFLQYNCDGHVHERTRRLCQKFWGTYM</sequence>
<dbReference type="InterPro" id="IPR000719">
    <property type="entry name" value="Prot_kinase_dom"/>
</dbReference>
<feature type="domain" description="Protein kinase" evidence="1">
    <location>
        <begin position="12"/>
        <end position="265"/>
    </location>
</feature>
<evidence type="ECO:0000313" key="3">
    <source>
        <dbReference type="Proteomes" id="UP000000591"/>
    </source>
</evidence>
<proteinExistence type="predicted"/>
<dbReference type="Pfam" id="PF00069">
    <property type="entry name" value="Pkinase"/>
    <property type="match status" value="1"/>
</dbReference>
<reference evidence="2 3" key="1">
    <citation type="journal article" date="2004" name="Science">
        <title>The Ashbya gossypii genome as a tool for mapping the ancient Saccharomyces cerevisiae genome.</title>
        <authorList>
            <person name="Dietrich F.S."/>
            <person name="Voegeli S."/>
            <person name="Brachat S."/>
            <person name="Lerch A."/>
            <person name="Gates K."/>
            <person name="Steiner S."/>
            <person name="Mohr C."/>
            <person name="Pohlmann R."/>
            <person name="Luedi P."/>
            <person name="Choi S."/>
            <person name="Wing R.A."/>
            <person name="Flavier A."/>
            <person name="Gaffney T.D."/>
            <person name="Philippsen P."/>
        </authorList>
    </citation>
    <scope>NUCLEOTIDE SEQUENCE [LARGE SCALE GENOMIC DNA]</scope>
    <source>
        <strain evidence="3">ATCC 10895 / CBS 109.51 / FGSC 9923 / NRRL Y-1056</strain>
    </source>
</reference>
<evidence type="ECO:0000313" key="2">
    <source>
        <dbReference type="EMBL" id="AAS52506.1"/>
    </source>
</evidence>
<accession>Q758D1</accession>
<dbReference type="InterPro" id="IPR008271">
    <property type="entry name" value="Ser/Thr_kinase_AS"/>
</dbReference>
<dbReference type="OrthoDB" id="4062651at2759"/>
<dbReference type="InterPro" id="IPR011009">
    <property type="entry name" value="Kinase-like_dom_sf"/>
</dbReference>
<organism evidence="2 3">
    <name type="scientific">Eremothecium gossypii (strain ATCC 10895 / CBS 109.51 / FGSC 9923 / NRRL Y-1056)</name>
    <name type="common">Yeast</name>
    <name type="synonym">Ashbya gossypii</name>
    <dbReference type="NCBI Taxonomy" id="284811"/>
    <lineage>
        <taxon>Eukaryota</taxon>
        <taxon>Fungi</taxon>
        <taxon>Dikarya</taxon>
        <taxon>Ascomycota</taxon>
        <taxon>Saccharomycotina</taxon>
        <taxon>Saccharomycetes</taxon>
        <taxon>Saccharomycetales</taxon>
        <taxon>Saccharomycetaceae</taxon>
        <taxon>Eremothecium</taxon>
    </lineage>
</organism>
<dbReference type="InParanoid" id="Q758D1"/>
<dbReference type="STRING" id="284811.Q758D1"/>
<dbReference type="CDD" id="cd13994">
    <property type="entry name" value="STKc_HAL4_like"/>
    <property type="match status" value="1"/>
</dbReference>
<protein>
    <submittedName>
        <fullName evidence="2">AEL179Wp</fullName>
    </submittedName>
</protein>
<dbReference type="PANTHER" id="PTHR44167:SF24">
    <property type="entry name" value="SERINE_THREONINE-PROTEIN KINASE CHK2"/>
    <property type="match status" value="1"/>
</dbReference>
<dbReference type="HOGENOM" id="CLU_000288_63_0_1"/>
<keyword evidence="3" id="KW-1185">Reference proteome</keyword>
<dbReference type="RefSeq" id="NP_984682.1">
    <property type="nucleotide sequence ID" value="NM_210035.1"/>
</dbReference>
<dbReference type="AlphaFoldDB" id="Q758D1"/>
<dbReference type="SMART" id="SM00220">
    <property type="entry name" value="S_TKc"/>
    <property type="match status" value="1"/>
</dbReference>
<dbReference type="GO" id="GO:0005524">
    <property type="term" value="F:ATP binding"/>
    <property type="evidence" value="ECO:0007669"/>
    <property type="project" value="InterPro"/>
</dbReference>
<dbReference type="GO" id="GO:0004672">
    <property type="term" value="F:protein kinase activity"/>
    <property type="evidence" value="ECO:0007669"/>
    <property type="project" value="InterPro"/>
</dbReference>
<dbReference type="Proteomes" id="UP000000591">
    <property type="component" value="Chromosome V"/>
</dbReference>
<reference evidence="3" key="2">
    <citation type="journal article" date="2013" name="G3 (Bethesda)">
        <title>Genomes of Ashbya fungi isolated from insects reveal four mating-type loci, numerous translocations, lack of transposons, and distinct gene duplications.</title>
        <authorList>
            <person name="Dietrich F.S."/>
            <person name="Voegeli S."/>
            <person name="Kuo S."/>
            <person name="Philippsen P."/>
        </authorList>
    </citation>
    <scope>GENOME REANNOTATION</scope>
    <source>
        <strain evidence="3">ATCC 10895 / CBS 109.51 / FGSC 9923 / NRRL Y-1056</strain>
    </source>
</reference>
<dbReference type="Gene3D" id="1.10.510.10">
    <property type="entry name" value="Transferase(Phosphotransferase) domain 1"/>
    <property type="match status" value="1"/>
</dbReference>
<dbReference type="PANTHER" id="PTHR44167">
    <property type="entry name" value="OVARIAN-SPECIFIC SERINE/THREONINE-PROTEIN KINASE LOK-RELATED"/>
    <property type="match status" value="1"/>
</dbReference>
<dbReference type="PROSITE" id="PS00108">
    <property type="entry name" value="PROTEIN_KINASE_ST"/>
    <property type="match status" value="1"/>
</dbReference>
<dbReference type="OMA" id="LCIWKQI"/>
<dbReference type="PROSITE" id="PS50011">
    <property type="entry name" value="PROTEIN_KINASE_DOM"/>
    <property type="match status" value="1"/>
</dbReference>
<dbReference type="SUPFAM" id="SSF56112">
    <property type="entry name" value="Protein kinase-like (PK-like)"/>
    <property type="match status" value="1"/>
</dbReference>
<dbReference type="KEGG" id="ago:AGOS_AEL179W"/>
<dbReference type="EMBL" id="AE016818">
    <property type="protein sequence ID" value="AAS52506.1"/>
    <property type="molecule type" value="Genomic_DNA"/>
</dbReference>